<feature type="region of interest" description="Disordered" evidence="1">
    <location>
        <begin position="154"/>
        <end position="273"/>
    </location>
</feature>
<reference evidence="2" key="1">
    <citation type="journal article" date="2020" name="Stud. Mycol.">
        <title>101 Dothideomycetes genomes: a test case for predicting lifestyles and emergence of pathogens.</title>
        <authorList>
            <person name="Haridas S."/>
            <person name="Albert R."/>
            <person name="Binder M."/>
            <person name="Bloem J."/>
            <person name="Labutti K."/>
            <person name="Salamov A."/>
            <person name="Andreopoulos B."/>
            <person name="Baker S."/>
            <person name="Barry K."/>
            <person name="Bills G."/>
            <person name="Bluhm B."/>
            <person name="Cannon C."/>
            <person name="Castanera R."/>
            <person name="Culley D."/>
            <person name="Daum C."/>
            <person name="Ezra D."/>
            <person name="Gonzalez J."/>
            <person name="Henrissat B."/>
            <person name="Kuo A."/>
            <person name="Liang C."/>
            <person name="Lipzen A."/>
            <person name="Lutzoni F."/>
            <person name="Magnuson J."/>
            <person name="Mondo S."/>
            <person name="Nolan M."/>
            <person name="Ohm R."/>
            <person name="Pangilinan J."/>
            <person name="Park H.-J."/>
            <person name="Ramirez L."/>
            <person name="Alfaro M."/>
            <person name="Sun H."/>
            <person name="Tritt A."/>
            <person name="Yoshinaga Y."/>
            <person name="Zwiers L.-H."/>
            <person name="Turgeon B."/>
            <person name="Goodwin S."/>
            <person name="Spatafora J."/>
            <person name="Crous P."/>
            <person name="Grigoriev I."/>
        </authorList>
    </citation>
    <scope>NUCLEOTIDE SEQUENCE</scope>
    <source>
        <strain evidence="2">CBS 130266</strain>
    </source>
</reference>
<protein>
    <submittedName>
        <fullName evidence="2">Uncharacterized protein</fullName>
    </submittedName>
</protein>
<comment type="caution">
    <text evidence="2">The sequence shown here is derived from an EMBL/GenBank/DDBJ whole genome shotgun (WGS) entry which is preliminary data.</text>
</comment>
<gene>
    <name evidence="2" type="ORF">EJ08DRAFT_702889</name>
</gene>
<evidence type="ECO:0000313" key="2">
    <source>
        <dbReference type="EMBL" id="KAF2418995.1"/>
    </source>
</evidence>
<evidence type="ECO:0000256" key="1">
    <source>
        <dbReference type="SAM" id="MobiDB-lite"/>
    </source>
</evidence>
<feature type="compositionally biased region" description="Basic and acidic residues" evidence="1">
    <location>
        <begin position="491"/>
        <end position="512"/>
    </location>
</feature>
<feature type="compositionally biased region" description="Low complexity" evidence="1">
    <location>
        <begin position="429"/>
        <end position="438"/>
    </location>
</feature>
<organism evidence="2 3">
    <name type="scientific">Tothia fuscella</name>
    <dbReference type="NCBI Taxonomy" id="1048955"/>
    <lineage>
        <taxon>Eukaryota</taxon>
        <taxon>Fungi</taxon>
        <taxon>Dikarya</taxon>
        <taxon>Ascomycota</taxon>
        <taxon>Pezizomycotina</taxon>
        <taxon>Dothideomycetes</taxon>
        <taxon>Pleosporomycetidae</taxon>
        <taxon>Venturiales</taxon>
        <taxon>Cylindrosympodiaceae</taxon>
        <taxon>Tothia</taxon>
    </lineage>
</organism>
<dbReference type="AlphaFoldDB" id="A0A9P4NFK0"/>
<feature type="region of interest" description="Disordered" evidence="1">
    <location>
        <begin position="353"/>
        <end position="438"/>
    </location>
</feature>
<dbReference type="EMBL" id="MU007121">
    <property type="protein sequence ID" value="KAF2418995.1"/>
    <property type="molecule type" value="Genomic_DNA"/>
</dbReference>
<feature type="compositionally biased region" description="Low complexity" evidence="1">
    <location>
        <begin position="165"/>
        <end position="176"/>
    </location>
</feature>
<name>A0A9P4NFK0_9PEZI</name>
<evidence type="ECO:0000313" key="3">
    <source>
        <dbReference type="Proteomes" id="UP000800235"/>
    </source>
</evidence>
<sequence>MDSNPPSATIIHTHGLTWTKYGLGIHPLTRMFTTPIPECLEILSAAGINAEAPVTSPITTLRLLDAILNHTIAQTRIEEKWTEEDEREIFGDDSVNTAAVERRVAAAVGQLLTNGHSRHEDDTYEVEIVVPREVQAYRPRPNGVSHPVTVRADQDTRNGSEAGGAQPASQPAVSQQSDDRPGGAHSSDTNIPAHTAEVPRRDHPRLTSSSSTSSSTQQTPRTPLVPRQWPPEPRRTTAQNNAVPQSSPTRPELPERQARETAPSPEEQSYPNNRFGLTEEQLDEIQENTFHYVAEQVREQVGHEVWDNLSTYTQRGSDGGSSDSRYPGQLHPTEIEFLNIFALLLWRGGGVASSAASTAGLPSPSPDSVEGVPSGERGVPLVGSTPPPRGSVISDKGDDRGETQGEASGTSKDTESAEPVSDVKSPEADTSSIFSSSDGIDSISETLVCPTCSDARTVTHEKGSSADLSKGKQRASTSKQQSEGIGSQQSREAKGKERASNEKSVRGNDSIAKRGKEKLTIYLKKVVKKETTYFK</sequence>
<feature type="compositionally biased region" description="Polar residues" evidence="1">
    <location>
        <begin position="236"/>
        <end position="249"/>
    </location>
</feature>
<keyword evidence="3" id="KW-1185">Reference proteome</keyword>
<feature type="compositionally biased region" description="Polar residues" evidence="1">
    <location>
        <begin position="474"/>
        <end position="490"/>
    </location>
</feature>
<feature type="compositionally biased region" description="Low complexity" evidence="1">
    <location>
        <begin position="207"/>
        <end position="219"/>
    </location>
</feature>
<accession>A0A9P4NFK0</accession>
<proteinExistence type="predicted"/>
<feature type="region of interest" description="Disordered" evidence="1">
    <location>
        <begin position="456"/>
        <end position="512"/>
    </location>
</feature>
<dbReference type="Proteomes" id="UP000800235">
    <property type="component" value="Unassembled WGS sequence"/>
</dbReference>